<dbReference type="InterPro" id="IPR005510">
    <property type="entry name" value="Csm4"/>
</dbReference>
<comment type="caution">
    <text evidence="6">The sequence shown here is derived from an EMBL/GenBank/DDBJ whole genome shotgun (WGS) entry which is preliminary data.</text>
</comment>
<gene>
    <name evidence="6" type="primary">csm4</name>
    <name evidence="6" type="ORF">CJ205_01410</name>
</gene>
<evidence type="ECO:0000256" key="4">
    <source>
        <dbReference type="ARBA" id="ARBA00023118"/>
    </source>
</evidence>
<evidence type="ECO:0000256" key="2">
    <source>
        <dbReference type="ARBA" id="ARBA00016109"/>
    </source>
</evidence>
<comment type="similarity">
    <text evidence="1">Belongs to the CRISPR-associated Csm4 family.</text>
</comment>
<dbReference type="GO" id="GO:0003723">
    <property type="term" value="F:RNA binding"/>
    <property type="evidence" value="ECO:0007669"/>
    <property type="project" value="UniProtKB-KW"/>
</dbReference>
<dbReference type="NCBIfam" id="TIGR01903">
    <property type="entry name" value="cas5_csm4"/>
    <property type="match status" value="1"/>
</dbReference>
<dbReference type="AlphaFoldDB" id="A0A1G8JUQ5"/>
<dbReference type="GO" id="GO:0051607">
    <property type="term" value="P:defense response to virus"/>
    <property type="evidence" value="ECO:0007669"/>
    <property type="project" value="UniProtKB-KW"/>
</dbReference>
<evidence type="ECO:0000259" key="5">
    <source>
        <dbReference type="Pfam" id="PF17953"/>
    </source>
</evidence>
<feature type="domain" description="Csm4 C-terminal" evidence="5">
    <location>
        <begin position="220"/>
        <end position="304"/>
    </location>
</feature>
<dbReference type="Proteomes" id="UP000235682">
    <property type="component" value="Unassembled WGS sequence"/>
</dbReference>
<evidence type="ECO:0000256" key="3">
    <source>
        <dbReference type="ARBA" id="ARBA00022884"/>
    </source>
</evidence>
<dbReference type="EMBL" id="PNHE01000003">
    <property type="protein sequence ID" value="PMC58990.1"/>
    <property type="molecule type" value="Genomic_DNA"/>
</dbReference>
<keyword evidence="7" id="KW-1185">Reference proteome</keyword>
<evidence type="ECO:0000256" key="1">
    <source>
        <dbReference type="ARBA" id="ARBA00005772"/>
    </source>
</evidence>
<evidence type="ECO:0000313" key="7">
    <source>
        <dbReference type="Proteomes" id="UP000235682"/>
    </source>
</evidence>
<dbReference type="Pfam" id="PF17953">
    <property type="entry name" value="Csm4_C"/>
    <property type="match status" value="1"/>
</dbReference>
<keyword evidence="4" id="KW-0051">Antiviral defense</keyword>
<sequence>MDLQLYLLSFDVAHFGKCLLEDSDVTFKVHRLYSALYLEAIALGKEEAFLSLTRQGDILLSDAFFYDKGLYLPKPIGFPKLERKLHVEDITQARQQAKMSKKLTQIHHQYFDSFAMGEMDTSQQLNELLKDTSQFYQSTDATHVHVEGDPYRVGTVFYDEGVYLGVIGSSHDLLVDLFKSLQFSGLGGKRSAGLGQFTLTIKEINSNVAKRLTTKCDYPVMLLNSSIPVDEQLEKSMNNAHFIVEKSSGFAFSSGLKEAVRKNDLYKFMAGSTFEQTFDGNLIDVAPNDFPHPVWNYSIPLFYRLKEKADD</sequence>
<dbReference type="STRING" id="84521.SAMN04487994_10077"/>
<reference evidence="6 7" key="1">
    <citation type="submission" date="2017-09" db="EMBL/GenBank/DDBJ databases">
        <title>Bacterial strain isolated from the female urinary microbiota.</title>
        <authorList>
            <person name="Thomas-White K."/>
            <person name="Kumar N."/>
            <person name="Forster S."/>
            <person name="Putonti C."/>
            <person name="Lawley T."/>
            <person name="Wolfe A.J."/>
        </authorList>
    </citation>
    <scope>NUCLEOTIDE SEQUENCE [LARGE SCALE GENOMIC DNA]</scope>
    <source>
        <strain evidence="6 7">UMB0852</strain>
    </source>
</reference>
<proteinExistence type="inferred from homology"/>
<name>A0A1G8JUQ5_9LACT</name>
<dbReference type="RefSeq" id="WP_092084382.1">
    <property type="nucleotide sequence ID" value="NZ_FNEL01000007.1"/>
</dbReference>
<protein>
    <recommendedName>
        <fullName evidence="2">CRISPR system Cms protein Csm4</fullName>
    </recommendedName>
</protein>
<dbReference type="OrthoDB" id="9792564at2"/>
<keyword evidence="3" id="KW-0694">RNA-binding</keyword>
<accession>A0A1G8JUQ5</accession>
<dbReference type="InterPro" id="IPR040932">
    <property type="entry name" value="Csm4_C"/>
</dbReference>
<organism evidence="6 7">
    <name type="scientific">Dolosicoccus paucivorans</name>
    <dbReference type="NCBI Taxonomy" id="84521"/>
    <lineage>
        <taxon>Bacteria</taxon>
        <taxon>Bacillati</taxon>
        <taxon>Bacillota</taxon>
        <taxon>Bacilli</taxon>
        <taxon>Lactobacillales</taxon>
        <taxon>Aerococcaceae</taxon>
        <taxon>Dolosicoccus</taxon>
    </lineage>
</organism>
<evidence type="ECO:0000313" key="6">
    <source>
        <dbReference type="EMBL" id="PMC58990.1"/>
    </source>
</evidence>